<sequence length="353" mass="40678">MCEQCQCLEFRCDRWLHTRIVDSTLASLGHAYPDQVAVLNREKMDSVPAVFIERVRSVLTRKSALRERFVTETGEETTMGRWTSAQTLYKPYSLFIGTKEGKRFLFLQSVDSSGYVKPVDDFSSWNMVTSYIEGVEFKCYPREGSKPMTDGHLKMLKRMIAGQRRRISRIVINDNTEELTDIIVDIAEVCGGPECLWVRSSMSRIAPTVNKLISDGEVCSFYLTNAQYRYMVTDSLVLALYRQLQVGNLSDIHITVDKSDMKLCQSLINLAVTHILKREHRFYSLRCPIGYDWLLFPLKLKLKKINGTHMYSFPCVGHPEEDIEVQLVQDVCDSTFYYICNHKTPSHLKMRSS</sequence>
<proteinExistence type="predicted"/>
<accession>A0A1I8AVB2</accession>
<evidence type="ECO:0000313" key="2">
    <source>
        <dbReference type="WBParaSite" id="L893_g9563.t1"/>
    </source>
</evidence>
<name>A0A1I8AVB2_9BILA</name>
<reference evidence="2" key="1">
    <citation type="submission" date="2016-11" db="UniProtKB">
        <authorList>
            <consortium name="WormBaseParasite"/>
        </authorList>
    </citation>
    <scope>IDENTIFICATION</scope>
</reference>
<dbReference type="Proteomes" id="UP000095287">
    <property type="component" value="Unplaced"/>
</dbReference>
<organism evidence="1 2">
    <name type="scientific">Steinernema glaseri</name>
    <dbReference type="NCBI Taxonomy" id="37863"/>
    <lineage>
        <taxon>Eukaryota</taxon>
        <taxon>Metazoa</taxon>
        <taxon>Ecdysozoa</taxon>
        <taxon>Nematoda</taxon>
        <taxon>Chromadorea</taxon>
        <taxon>Rhabditida</taxon>
        <taxon>Tylenchina</taxon>
        <taxon>Panagrolaimomorpha</taxon>
        <taxon>Strongyloidoidea</taxon>
        <taxon>Steinernematidae</taxon>
        <taxon>Steinernema</taxon>
    </lineage>
</organism>
<dbReference type="WBParaSite" id="L893_g9563.t1">
    <property type="protein sequence ID" value="L893_g9563.t1"/>
    <property type="gene ID" value="L893_g9563"/>
</dbReference>
<dbReference type="AlphaFoldDB" id="A0A1I8AVB2"/>
<protein>
    <submittedName>
        <fullName evidence="2">tRNA_int_end_N2 domain-containing protein</fullName>
    </submittedName>
</protein>
<evidence type="ECO:0000313" key="1">
    <source>
        <dbReference type="Proteomes" id="UP000095287"/>
    </source>
</evidence>
<keyword evidence="1" id="KW-1185">Reference proteome</keyword>